<dbReference type="InterPro" id="IPR027417">
    <property type="entry name" value="P-loop_NTPase"/>
</dbReference>
<name>A0ABN0UVC0_9PSEU</name>
<evidence type="ECO:0000313" key="1">
    <source>
        <dbReference type="EMBL" id="GAA0262551.1"/>
    </source>
</evidence>
<comment type="caution">
    <text evidence="1">The sequence shown here is derived from an EMBL/GenBank/DDBJ whole genome shotgun (WGS) entry which is preliminary data.</text>
</comment>
<organism evidence="1 2">
    <name type="scientific">Saccharothrix mutabilis subsp. mutabilis</name>
    <dbReference type="NCBI Taxonomy" id="66855"/>
    <lineage>
        <taxon>Bacteria</taxon>
        <taxon>Bacillati</taxon>
        <taxon>Actinomycetota</taxon>
        <taxon>Actinomycetes</taxon>
        <taxon>Pseudonocardiales</taxon>
        <taxon>Pseudonocardiaceae</taxon>
        <taxon>Saccharothrix</taxon>
    </lineage>
</organism>
<dbReference type="SUPFAM" id="SSF52540">
    <property type="entry name" value="P-loop containing nucleoside triphosphate hydrolases"/>
    <property type="match status" value="1"/>
</dbReference>
<dbReference type="Proteomes" id="UP001500416">
    <property type="component" value="Unassembled WGS sequence"/>
</dbReference>
<dbReference type="RefSeq" id="WP_343940020.1">
    <property type="nucleotide sequence ID" value="NZ_BAAABU010000033.1"/>
</dbReference>
<sequence length="310" mass="34773">MTAEPVNPFSVAPFPSAMQPLNPVDHDHDHLYVDVDSTGAQYLEFQRQMGDLTSVLDHGRIVLATGERGCGKSALLNRCAAWVVGELKPRGVTAKVVDTTTTFAVDQRMGVTDRIIKVCDRLFDVMRREGLIRPDALDEFRENRREPHRVYDNLGYFMPDRHVLVLRLPSPEDLWQEVVSYASLVCGGVLFLMESAHLDREQVRRITRETEALTKPVVLEVGPLADGDARKFIEARLNPQGIPGRFPRMSDQTVVSAGHKFATVAQLQRTLHSTYEFRMSQADYEDGAWVTIEDILDDVKRRSGDGSGAP</sequence>
<gene>
    <name evidence="1" type="ORF">GCM10010492_74550</name>
</gene>
<accession>A0ABN0UVC0</accession>
<keyword evidence="2" id="KW-1185">Reference proteome</keyword>
<evidence type="ECO:0000313" key="2">
    <source>
        <dbReference type="Proteomes" id="UP001500416"/>
    </source>
</evidence>
<dbReference type="EMBL" id="BAAABU010000033">
    <property type="protein sequence ID" value="GAA0262551.1"/>
    <property type="molecule type" value="Genomic_DNA"/>
</dbReference>
<proteinExistence type="predicted"/>
<evidence type="ECO:0008006" key="3">
    <source>
        <dbReference type="Google" id="ProtNLM"/>
    </source>
</evidence>
<protein>
    <recommendedName>
        <fullName evidence="3">Orc1-like AAA ATPase domain-containing protein</fullName>
    </recommendedName>
</protein>
<reference evidence="1 2" key="1">
    <citation type="journal article" date="2019" name="Int. J. Syst. Evol. Microbiol.">
        <title>The Global Catalogue of Microorganisms (GCM) 10K type strain sequencing project: providing services to taxonomists for standard genome sequencing and annotation.</title>
        <authorList>
            <consortium name="The Broad Institute Genomics Platform"/>
            <consortium name="The Broad Institute Genome Sequencing Center for Infectious Disease"/>
            <person name="Wu L."/>
            <person name="Ma J."/>
        </authorList>
    </citation>
    <scope>NUCLEOTIDE SEQUENCE [LARGE SCALE GENOMIC DNA]</scope>
    <source>
        <strain evidence="1 2">JCM 3380</strain>
    </source>
</reference>